<dbReference type="Gene3D" id="3.40.50.1220">
    <property type="entry name" value="TPP-binding domain"/>
    <property type="match status" value="1"/>
</dbReference>
<dbReference type="EMBL" id="AFNU02000002">
    <property type="protein sequence ID" value="ERJ13309.1"/>
    <property type="molecule type" value="Genomic_DNA"/>
</dbReference>
<dbReference type="RefSeq" id="WP_008826698.1">
    <property type="nucleotide sequence ID" value="NZ_AFNU02000002.1"/>
</dbReference>
<accession>U2FQK5</accession>
<evidence type="ECO:0000313" key="1">
    <source>
        <dbReference type="EMBL" id="ERJ13309.1"/>
    </source>
</evidence>
<dbReference type="Pfam" id="PF13289">
    <property type="entry name" value="SIR2_2"/>
    <property type="match status" value="1"/>
</dbReference>
<evidence type="ECO:0000313" key="2">
    <source>
        <dbReference type="Proteomes" id="UP000005707"/>
    </source>
</evidence>
<protein>
    <submittedName>
        <fullName evidence="1">PXO2-73 protein</fullName>
    </submittedName>
</protein>
<dbReference type="OrthoDB" id="5521101at2"/>
<keyword evidence="2" id="KW-1185">Reference proteome</keyword>
<proteinExistence type="predicted"/>
<dbReference type="AlphaFoldDB" id="U2FQK5"/>
<dbReference type="InParanoid" id="U2FQK5"/>
<comment type="caution">
    <text evidence="1">The sequence shown here is derived from an EMBL/GenBank/DDBJ whole genome shotgun (WGS) entry which is preliminary data.</text>
</comment>
<name>U2FQK5_9MOLU</name>
<dbReference type="eggNOG" id="COG0846">
    <property type="taxonomic scope" value="Bacteria"/>
</dbReference>
<sequence length="1001" mass="118436">MKNIDILEDIKRYSGLGKLSVFVGAGISRLSGFPSWRGLVQDMADEIGYLYKKDYNEDADFSPDELLKIPQMYYLNKGEDIYRKKVDNSFKNNCTPNEIHDLILSLHPNHMLTTNYDTLLEETAIKFGRNFSVLNSNKVVAGAETSNYILKVHGDFSDEFVLKEQDYLDYENKYLLIDNLVKTIFATNLVLFVGYALNDYNIKLILNWVKNVQSDSFVMPIFIHTGERLSDIELSYQEGRGLRVLDCNDYTSDTDYLVKYRSVLQTILTYNNDADLADRMHKLEYMYEKTVGLKNLDYIRREDFNSLFRGEYELNNQWKIINKTKTHETVFDENNQLRTVYNVRLDFFEDFWEREEEYKFIDEDRYITVKKFLDKAEVKGIESKDSFIWPDINIENPAFSSHHEYMREFCNVEYFTTKDNYKKAYYLAHLGNYKESYSLYTNILKETKEAGEWDIYYFSQINRHYLFSIIKQRIYQSTGIKGVSNFGKELKIFDDVFIEHLNYEMGNHQLKTQFSELPYAFKAQYTTLSHFSKRNCFIDKYYELTKEKYEVAKSLQKNTMYFGVSKFDKVKLTMLETTKFIYDNMILFAGFNENKLYIKTAMISWLEAYYKEVSKINREEFGIISNSRSKFTLTDIILISKNFKKDDINYLENKIDLRILPFDESYELEIYIMLQLETYKSTFGETLKGGEIFLWKSYSEEIKILLSIAPYFVISNECKLDAVQFIINIEDGYFDISNRIRIINKWIQTAKVERSSLIIEEWLLKKIIPVLKNQIPSKANDNAISDISMIAQFLLDIDKVDKFSKDAISELIIDNKDNLACVESCLKYIYPLVNDEAKQIINPMYSVDNVFQLMPLGYSGNLPKTCDEFQLVETYLEEQVKEKQDNKERGIEKYSIPSTEDHIGKVAAYMYMRNFPSSITEKYRGICKEYDFLLCPSEFKVDTFELKWLLNYSDNLYEKFKMCKIQKQIIIEFVEKAFKENSLSQWQLKRLFNIYQMMIKS</sequence>
<dbReference type="InterPro" id="IPR029035">
    <property type="entry name" value="DHS-like_NAD/FAD-binding_dom"/>
</dbReference>
<organism evidence="1 2">
    <name type="scientific">Haloplasma contractile SSD-17B</name>
    <dbReference type="NCBI Taxonomy" id="1033810"/>
    <lineage>
        <taxon>Bacteria</taxon>
        <taxon>Bacillati</taxon>
        <taxon>Mycoplasmatota</taxon>
        <taxon>Mollicutes</taxon>
        <taxon>Haloplasmatales</taxon>
        <taxon>Haloplasmataceae</taxon>
        <taxon>Haloplasma</taxon>
    </lineage>
</organism>
<dbReference type="Proteomes" id="UP000005707">
    <property type="component" value="Unassembled WGS sequence"/>
</dbReference>
<dbReference type="SUPFAM" id="SSF52467">
    <property type="entry name" value="DHS-like NAD/FAD-binding domain"/>
    <property type="match status" value="1"/>
</dbReference>
<gene>
    <name evidence="1" type="ORF">HLPCO_000938</name>
</gene>
<reference evidence="1 2" key="2">
    <citation type="journal article" date="2013" name="PLoS ONE">
        <title>INDIGO - INtegrated Data Warehouse of MIcrobial GenOmes with Examples from the Red Sea Extremophiles.</title>
        <authorList>
            <person name="Alam I."/>
            <person name="Antunes A."/>
            <person name="Kamau A.A."/>
            <person name="Ba Alawi W."/>
            <person name="Kalkatawi M."/>
            <person name="Stingl U."/>
            <person name="Bajic V.B."/>
        </authorList>
    </citation>
    <scope>NUCLEOTIDE SEQUENCE [LARGE SCALE GENOMIC DNA]</scope>
    <source>
        <strain evidence="1 2">SSD-17B</strain>
    </source>
</reference>
<dbReference type="STRING" id="1033810.HLPCO_000938"/>
<reference evidence="1 2" key="1">
    <citation type="journal article" date="2011" name="J. Bacteriol.">
        <title>Genome sequence of Haloplasma contractile, an unusual contractile bacterium from a deep-sea anoxic brine lake.</title>
        <authorList>
            <person name="Antunes A."/>
            <person name="Alam I."/>
            <person name="El Dorry H."/>
            <person name="Siam R."/>
            <person name="Robertson A."/>
            <person name="Bajic V.B."/>
            <person name="Stingl U."/>
        </authorList>
    </citation>
    <scope>NUCLEOTIDE SEQUENCE [LARGE SCALE GENOMIC DNA]</scope>
    <source>
        <strain evidence="1 2">SSD-17B</strain>
    </source>
</reference>